<dbReference type="PROSITE" id="PS51855">
    <property type="entry name" value="MGS"/>
    <property type="match status" value="1"/>
</dbReference>
<evidence type="ECO:0000256" key="6">
    <source>
        <dbReference type="ARBA" id="ARBA00022801"/>
    </source>
</evidence>
<dbReference type="GO" id="GO:0003937">
    <property type="term" value="F:IMP cyclohydrolase activity"/>
    <property type="evidence" value="ECO:0007669"/>
    <property type="project" value="UniProtKB-UniRule"/>
</dbReference>
<dbReference type="InterPro" id="IPR002695">
    <property type="entry name" value="PurH-like"/>
</dbReference>
<evidence type="ECO:0000256" key="3">
    <source>
        <dbReference type="ARBA" id="ARBA00007667"/>
    </source>
</evidence>
<comment type="pathway">
    <text evidence="2 10">Purine metabolism; IMP biosynthesis via de novo pathway; 5-formamido-1-(5-phospho-D-ribosyl)imidazole-4-carboxamide from 5-amino-1-(5-phospho-D-ribosyl)imidazole-4-carboxamide (10-formyl THF route): step 1/1.</text>
</comment>
<keyword evidence="4 10" id="KW-0808">Transferase</keyword>
<dbReference type="EC" id="3.5.4.10" evidence="10"/>
<dbReference type="InterPro" id="IPR011607">
    <property type="entry name" value="MGS-like_dom"/>
</dbReference>
<dbReference type="InterPro" id="IPR024051">
    <property type="entry name" value="AICAR_Tfase_dup_dom_sf"/>
</dbReference>
<dbReference type="Proteomes" id="UP000229307">
    <property type="component" value="Unassembled WGS sequence"/>
</dbReference>
<comment type="catalytic activity">
    <reaction evidence="9 10">
        <text>IMP + H2O = 5-formamido-1-(5-phospho-D-ribosyl)imidazole-4-carboxamide</text>
        <dbReference type="Rhea" id="RHEA:18445"/>
        <dbReference type="ChEBI" id="CHEBI:15377"/>
        <dbReference type="ChEBI" id="CHEBI:58053"/>
        <dbReference type="ChEBI" id="CHEBI:58467"/>
        <dbReference type="EC" id="3.5.4.10"/>
    </reaction>
</comment>
<dbReference type="GO" id="GO:0005829">
    <property type="term" value="C:cytosol"/>
    <property type="evidence" value="ECO:0007669"/>
    <property type="project" value="TreeGrafter"/>
</dbReference>
<dbReference type="SUPFAM" id="SSF52335">
    <property type="entry name" value="Methylglyoxal synthase-like"/>
    <property type="match status" value="1"/>
</dbReference>
<dbReference type="Gene3D" id="3.40.50.1380">
    <property type="entry name" value="Methylglyoxal synthase-like domain"/>
    <property type="match status" value="1"/>
</dbReference>
<comment type="similarity">
    <text evidence="3 10">Belongs to the PurH family.</text>
</comment>
<protein>
    <recommendedName>
        <fullName evidence="10">Bifunctional purine biosynthesis protein PurH</fullName>
    </recommendedName>
    <domain>
        <recommendedName>
            <fullName evidence="10">Phosphoribosylaminoimidazolecarboxamide formyltransferase</fullName>
            <ecNumber evidence="10">2.1.2.3</ecNumber>
        </recommendedName>
        <alternativeName>
            <fullName evidence="10">AICAR transformylase</fullName>
        </alternativeName>
    </domain>
    <domain>
        <recommendedName>
            <fullName evidence="10">IMP cyclohydrolase</fullName>
            <ecNumber evidence="10">3.5.4.10</ecNumber>
        </recommendedName>
        <alternativeName>
            <fullName evidence="10">ATIC</fullName>
        </alternativeName>
        <alternativeName>
            <fullName evidence="10">IMP synthase</fullName>
        </alternativeName>
        <alternativeName>
            <fullName evidence="10">Inosinicase</fullName>
        </alternativeName>
    </domain>
</protein>
<comment type="catalytic activity">
    <reaction evidence="8 10">
        <text>(6R)-10-formyltetrahydrofolate + 5-amino-1-(5-phospho-beta-D-ribosyl)imidazole-4-carboxamide = 5-formamido-1-(5-phospho-D-ribosyl)imidazole-4-carboxamide + (6S)-5,6,7,8-tetrahydrofolate</text>
        <dbReference type="Rhea" id="RHEA:22192"/>
        <dbReference type="ChEBI" id="CHEBI:57453"/>
        <dbReference type="ChEBI" id="CHEBI:58467"/>
        <dbReference type="ChEBI" id="CHEBI:58475"/>
        <dbReference type="ChEBI" id="CHEBI:195366"/>
        <dbReference type="EC" id="2.1.2.3"/>
    </reaction>
</comment>
<evidence type="ECO:0000256" key="4">
    <source>
        <dbReference type="ARBA" id="ARBA00022679"/>
    </source>
</evidence>
<evidence type="ECO:0000256" key="8">
    <source>
        <dbReference type="ARBA" id="ARBA00050488"/>
    </source>
</evidence>
<dbReference type="AlphaFoldDB" id="A0A2M7SDK1"/>
<dbReference type="FunFam" id="3.40.140.20:FF:000002">
    <property type="entry name" value="Bifunctional purine biosynthesis protein PurH"/>
    <property type="match status" value="1"/>
</dbReference>
<dbReference type="GO" id="GO:0004643">
    <property type="term" value="F:phosphoribosylaminoimidazolecarboxamide formyltransferase activity"/>
    <property type="evidence" value="ECO:0007669"/>
    <property type="project" value="UniProtKB-UniRule"/>
</dbReference>
<keyword evidence="5 10" id="KW-0658">Purine biosynthesis</keyword>
<dbReference type="FunFam" id="3.40.140.20:FF:000001">
    <property type="entry name" value="Bifunctional purine biosynthesis protein PurH"/>
    <property type="match status" value="1"/>
</dbReference>
<dbReference type="EMBL" id="PFMR01000102">
    <property type="protein sequence ID" value="PIZ17606.1"/>
    <property type="molecule type" value="Genomic_DNA"/>
</dbReference>
<dbReference type="InterPro" id="IPR016193">
    <property type="entry name" value="Cytidine_deaminase-like"/>
</dbReference>
<dbReference type="FunFam" id="3.40.50.1380:FF:000001">
    <property type="entry name" value="Bifunctional purine biosynthesis protein PurH"/>
    <property type="match status" value="1"/>
</dbReference>
<dbReference type="NCBIfam" id="TIGR00355">
    <property type="entry name" value="purH"/>
    <property type="match status" value="1"/>
</dbReference>
<dbReference type="UniPathway" id="UPA00074">
    <property type="reaction ID" value="UER00133"/>
</dbReference>
<sequence>MPKIKRALISVSDKTGLVDFAKGLQEMGVEILSTGGTAKLLEKEKIKVKEVAEYTGFPEMLDGRVKTLHPRIHGGLLALRNNPDHMKQLKKEKIGLIDMVVVNLYPFESTIAKPGVKLEEAIENIDIGGPSMLRSAAKNHQSVIVICTPSRYQQILEELRKHKGDIPLQLREELAAEVFRLTSNYDTAIHNYLDMKFRIKEEGFQTSELSFPSFLGLKFEKIQELRYGENPHQKASFYRDLAAKGPNLAGAKQLHGKELSFNNIYDMHAAFENVRDFEEPTVVIIKHNNPCGVASAKDLLSAYKDALDCDPLSSYGSIVSVNREMDAAAAKAMMDLFIEVILAPSYSKEALEILKGKKNLRIMEVPALNPALRRQISMGLDIKKVSGGILVQEPDEKDFDPKSLRVVTKTEPAKEDIKSLLFAWKVAKFLKSNAIVLAQGTKTVGIGAGQMSRVDSVMLAVTEARDKAKGSTLGSDAFFPKADGVEMAAEAGVKAIIQPGGSIADEEIIKVCNDNNIAMVFTGVRHFRH</sequence>
<comment type="domain">
    <text evidence="10">The IMP cyclohydrolase activity resides in the N-terminal region.</text>
</comment>
<dbReference type="SMART" id="SM00798">
    <property type="entry name" value="AICARFT_IMPCHas"/>
    <property type="match status" value="1"/>
</dbReference>
<dbReference type="NCBIfam" id="NF002049">
    <property type="entry name" value="PRK00881.1"/>
    <property type="match status" value="1"/>
</dbReference>
<dbReference type="HAMAP" id="MF_00139">
    <property type="entry name" value="PurH"/>
    <property type="match status" value="1"/>
</dbReference>
<comment type="pathway">
    <text evidence="1 10">Purine metabolism; IMP biosynthesis via de novo pathway; IMP from 5-formamido-1-(5-phospho-D-ribosyl)imidazole-4-carboxamide: step 1/1.</text>
</comment>
<evidence type="ECO:0000256" key="10">
    <source>
        <dbReference type="HAMAP-Rule" id="MF_00139"/>
    </source>
</evidence>
<name>A0A2M7SDK1_9BACT</name>
<evidence type="ECO:0000313" key="13">
    <source>
        <dbReference type="Proteomes" id="UP000229307"/>
    </source>
</evidence>
<proteinExistence type="inferred from homology"/>
<dbReference type="PANTHER" id="PTHR11692">
    <property type="entry name" value="BIFUNCTIONAL PURINE BIOSYNTHESIS PROTEIN PURH"/>
    <property type="match status" value="1"/>
</dbReference>
<evidence type="ECO:0000256" key="7">
    <source>
        <dbReference type="ARBA" id="ARBA00023268"/>
    </source>
</evidence>
<dbReference type="SUPFAM" id="SSF53927">
    <property type="entry name" value="Cytidine deaminase-like"/>
    <property type="match status" value="1"/>
</dbReference>
<evidence type="ECO:0000256" key="2">
    <source>
        <dbReference type="ARBA" id="ARBA00004954"/>
    </source>
</evidence>
<evidence type="ECO:0000256" key="9">
    <source>
        <dbReference type="ARBA" id="ARBA00050687"/>
    </source>
</evidence>
<dbReference type="Pfam" id="PF01808">
    <property type="entry name" value="AICARFT_IMPCHas"/>
    <property type="match status" value="1"/>
</dbReference>
<dbReference type="GO" id="GO:0006189">
    <property type="term" value="P:'de novo' IMP biosynthetic process"/>
    <property type="evidence" value="ECO:0007669"/>
    <property type="project" value="UniProtKB-UniRule"/>
</dbReference>
<evidence type="ECO:0000259" key="11">
    <source>
        <dbReference type="PROSITE" id="PS51855"/>
    </source>
</evidence>
<feature type="domain" description="MGS-like" evidence="11">
    <location>
        <begin position="1"/>
        <end position="147"/>
    </location>
</feature>
<evidence type="ECO:0000256" key="1">
    <source>
        <dbReference type="ARBA" id="ARBA00004844"/>
    </source>
</evidence>
<evidence type="ECO:0000313" key="12">
    <source>
        <dbReference type="EMBL" id="PIZ17606.1"/>
    </source>
</evidence>
<dbReference type="CDD" id="cd01421">
    <property type="entry name" value="IMPCH"/>
    <property type="match status" value="1"/>
</dbReference>
<keyword evidence="6 10" id="KW-0378">Hydrolase</keyword>
<dbReference type="PIRSF" id="PIRSF000414">
    <property type="entry name" value="AICARFT_IMPCHas"/>
    <property type="match status" value="1"/>
</dbReference>
<dbReference type="InterPro" id="IPR036914">
    <property type="entry name" value="MGS-like_dom_sf"/>
</dbReference>
<dbReference type="Pfam" id="PF02142">
    <property type="entry name" value="MGS"/>
    <property type="match status" value="1"/>
</dbReference>
<evidence type="ECO:0000256" key="5">
    <source>
        <dbReference type="ARBA" id="ARBA00022755"/>
    </source>
</evidence>
<dbReference type="PANTHER" id="PTHR11692:SF0">
    <property type="entry name" value="BIFUNCTIONAL PURINE BIOSYNTHESIS PROTEIN ATIC"/>
    <property type="match status" value="1"/>
</dbReference>
<comment type="caution">
    <text evidence="12">The sequence shown here is derived from an EMBL/GenBank/DDBJ whole genome shotgun (WGS) entry which is preliminary data.</text>
</comment>
<reference evidence="13" key="1">
    <citation type="submission" date="2017-09" db="EMBL/GenBank/DDBJ databases">
        <title>Depth-based differentiation of microbial function through sediment-hosted aquifers and enrichment of novel symbionts in the deep terrestrial subsurface.</title>
        <authorList>
            <person name="Probst A.J."/>
            <person name="Ladd B."/>
            <person name="Jarett J.K."/>
            <person name="Geller-Mcgrath D.E."/>
            <person name="Sieber C.M.K."/>
            <person name="Emerson J.B."/>
            <person name="Anantharaman K."/>
            <person name="Thomas B.C."/>
            <person name="Malmstrom R."/>
            <person name="Stieglmeier M."/>
            <person name="Klingl A."/>
            <person name="Woyke T."/>
            <person name="Ryan C.M."/>
            <person name="Banfield J.F."/>
        </authorList>
    </citation>
    <scope>NUCLEOTIDE SEQUENCE [LARGE SCALE GENOMIC DNA]</scope>
</reference>
<gene>
    <name evidence="10 12" type="primary">purH</name>
    <name evidence="12" type="ORF">COY52_03790</name>
</gene>
<accession>A0A2M7SDK1</accession>
<dbReference type="Gene3D" id="3.40.140.20">
    <property type="match status" value="2"/>
</dbReference>
<organism evidence="12 13">
    <name type="scientific">Candidatus Desantisbacteria bacterium CG_4_10_14_0_8_um_filter_48_22</name>
    <dbReference type="NCBI Taxonomy" id="1974543"/>
    <lineage>
        <taxon>Bacteria</taxon>
        <taxon>Candidatus Desantisiibacteriota</taxon>
    </lineage>
</organism>
<dbReference type="EC" id="2.1.2.3" evidence="10"/>
<dbReference type="SMART" id="SM00851">
    <property type="entry name" value="MGS"/>
    <property type="match status" value="1"/>
</dbReference>
<keyword evidence="7 10" id="KW-0511">Multifunctional enzyme</keyword>